<reference evidence="2" key="1">
    <citation type="submission" date="2014-09" db="EMBL/GenBank/DDBJ databases">
        <authorList>
            <person name="Sharma Rahul"/>
            <person name="Thines Marco"/>
        </authorList>
    </citation>
    <scope>NUCLEOTIDE SEQUENCE [LARGE SCALE GENOMIC DNA]</scope>
</reference>
<dbReference type="AlphaFoldDB" id="A0A0P1AMH2"/>
<evidence type="ECO:0000313" key="2">
    <source>
        <dbReference type="Proteomes" id="UP000054928"/>
    </source>
</evidence>
<dbReference type="Proteomes" id="UP000054928">
    <property type="component" value="Unassembled WGS sequence"/>
</dbReference>
<accession>A0A0P1AMH2</accession>
<keyword evidence="2" id="KW-1185">Reference proteome</keyword>
<sequence>MPQNQVASISKMLISSGKHGRYIESNNFLWKSEKRMWTLINMVMFHRPNVSNVRHFKLNLMAVFLNVHYKACLASSVIHFFSSICTFQSVTSDKPNDTHDAPDRTKAKNRFAPYIVSSKYCWYSGI</sequence>
<dbReference type="GeneID" id="59052629"/>
<protein>
    <submittedName>
        <fullName evidence="1">Uncharacterized protein</fullName>
    </submittedName>
</protein>
<organism evidence="1 2">
    <name type="scientific">Plasmopara halstedii</name>
    <name type="common">Downy mildew of sunflower</name>
    <dbReference type="NCBI Taxonomy" id="4781"/>
    <lineage>
        <taxon>Eukaryota</taxon>
        <taxon>Sar</taxon>
        <taxon>Stramenopiles</taxon>
        <taxon>Oomycota</taxon>
        <taxon>Peronosporomycetes</taxon>
        <taxon>Peronosporales</taxon>
        <taxon>Peronosporaceae</taxon>
        <taxon>Plasmopara</taxon>
    </lineage>
</organism>
<evidence type="ECO:0000313" key="1">
    <source>
        <dbReference type="EMBL" id="CEG42405.1"/>
    </source>
</evidence>
<dbReference type="RefSeq" id="XP_036263218.1">
    <property type="nucleotide sequence ID" value="XM_036407524.1"/>
</dbReference>
<name>A0A0P1AMH2_PLAHL</name>
<dbReference type="EMBL" id="CCYD01000645">
    <property type="protein sequence ID" value="CEG42405.1"/>
    <property type="molecule type" value="Genomic_DNA"/>
</dbReference>
<proteinExistence type="predicted"/>